<accession>H5URW7</accession>
<dbReference type="EMBL" id="BAFE01000052">
    <property type="protein sequence ID" value="GAB48475.1"/>
    <property type="molecule type" value="Genomic_DNA"/>
</dbReference>
<dbReference type="eggNOG" id="COG3214">
    <property type="taxonomic scope" value="Bacteria"/>
</dbReference>
<dbReference type="STRING" id="1089455.MOPEL_073_01160"/>
<reference evidence="1 2" key="1">
    <citation type="submission" date="2012-02" db="EMBL/GenBank/DDBJ databases">
        <title>Whole genome shotgun sequence of Mobilicoccus pelagius NBRC 104925.</title>
        <authorList>
            <person name="Yoshida Y."/>
            <person name="Hosoyama A."/>
            <person name="Tsuchikane K."/>
            <person name="Katsumata H."/>
            <person name="Yamazaki S."/>
            <person name="Fujita N."/>
        </authorList>
    </citation>
    <scope>NUCLEOTIDE SEQUENCE [LARGE SCALE GENOMIC DNA]</scope>
    <source>
        <strain evidence="1 2">NBRC 104925</strain>
    </source>
</reference>
<comment type="caution">
    <text evidence="1">The sequence shown here is derived from an EMBL/GenBank/DDBJ whole genome shotgun (WGS) entry which is preliminary data.</text>
</comment>
<dbReference type="InterPro" id="IPR009351">
    <property type="entry name" value="AlkZ-like"/>
</dbReference>
<dbReference type="RefSeq" id="WP_009482373.1">
    <property type="nucleotide sequence ID" value="NZ_BAFE01000052.1"/>
</dbReference>
<evidence type="ECO:0008006" key="3">
    <source>
        <dbReference type="Google" id="ProtNLM"/>
    </source>
</evidence>
<sequence length="410" mass="45453">MSTKAVLAPVETLSLREARRAALTAQGFGARFRPRGDVRASHLRSVADRLGVIQIDSVNVVTRSQYLPFFSRLGPYDTARLDRLRDRGPRHLVEYWAHEASLVPVSTWPLLGVRMRRAEESWGSMQRAADQHPEVVEAVLAEVARSGPITARALDARLAHDVPRREGHWGWNWSIVKAALEHLFWTGRVTSAGRTTQFERRYAVPEAVLPREVVDAGPHGATPVSEDDALAALVEISARAIGVGSAQCLRDHFRLSPAQAAPAITRLVEEGTLLPVRVEGWRRPCYLHRDAVVPRRRPDVAALLSPFDSLVWQRDRTRALFGFDFRLEIYVPAAQRVHGYYVLPFLLDDALVARVDLKADRAAGILCAHAIHWEPGAGGGDHRERLDGQFSSLASFLGLDSVEVGRVVSA</sequence>
<protein>
    <recommendedName>
        <fullName evidence="3">Cytoplasmic protein</fullName>
    </recommendedName>
</protein>
<evidence type="ECO:0000313" key="2">
    <source>
        <dbReference type="Proteomes" id="UP000004367"/>
    </source>
</evidence>
<organism evidence="1 2">
    <name type="scientific">Mobilicoccus pelagius NBRC 104925</name>
    <dbReference type="NCBI Taxonomy" id="1089455"/>
    <lineage>
        <taxon>Bacteria</taxon>
        <taxon>Bacillati</taxon>
        <taxon>Actinomycetota</taxon>
        <taxon>Actinomycetes</taxon>
        <taxon>Micrococcales</taxon>
        <taxon>Dermatophilaceae</taxon>
        <taxon>Mobilicoccus</taxon>
    </lineage>
</organism>
<gene>
    <name evidence="1" type="ORF">MOPEL_073_01160</name>
</gene>
<dbReference type="Pfam" id="PF06224">
    <property type="entry name" value="AlkZ-like"/>
    <property type="match status" value="1"/>
</dbReference>
<dbReference type="PANTHER" id="PTHR30528">
    <property type="entry name" value="CYTOPLASMIC PROTEIN"/>
    <property type="match status" value="1"/>
</dbReference>
<dbReference type="OrthoDB" id="9787207at2"/>
<keyword evidence="2" id="KW-1185">Reference proteome</keyword>
<dbReference type="AlphaFoldDB" id="H5URW7"/>
<evidence type="ECO:0000313" key="1">
    <source>
        <dbReference type="EMBL" id="GAB48475.1"/>
    </source>
</evidence>
<dbReference type="Proteomes" id="UP000004367">
    <property type="component" value="Unassembled WGS sequence"/>
</dbReference>
<proteinExistence type="predicted"/>
<dbReference type="PANTHER" id="PTHR30528:SF0">
    <property type="entry name" value="CYTOPLASMIC PROTEIN"/>
    <property type="match status" value="1"/>
</dbReference>
<name>H5URW7_9MICO</name>